<sequence>MVSHWLKLGEDQNLLFLGRASSPPYHLCSVAAASGSRCVLAVSEVLGFAVMVSHWLKLGEDQNLLFLGRASSPPYHLCSVAAASGSRCVLAVSEVLGFGEYQRRGPVEYWAEYLFYD</sequence>
<dbReference type="AlphaFoldDB" id="A0A8S9ITE2"/>
<reference evidence="1" key="1">
    <citation type="submission" date="2019-12" db="EMBL/GenBank/DDBJ databases">
        <title>Genome sequencing and annotation of Brassica cretica.</title>
        <authorList>
            <person name="Studholme D.J."/>
            <person name="Sarris P.F."/>
        </authorList>
    </citation>
    <scope>NUCLEOTIDE SEQUENCE</scope>
    <source>
        <strain evidence="1">PFS-102/07</strain>
        <tissue evidence="1">Leaf</tissue>
    </source>
</reference>
<organism evidence="1">
    <name type="scientific">Brassica cretica</name>
    <name type="common">Mustard</name>
    <dbReference type="NCBI Taxonomy" id="69181"/>
    <lineage>
        <taxon>Eukaryota</taxon>
        <taxon>Viridiplantae</taxon>
        <taxon>Streptophyta</taxon>
        <taxon>Embryophyta</taxon>
        <taxon>Tracheophyta</taxon>
        <taxon>Spermatophyta</taxon>
        <taxon>Magnoliopsida</taxon>
        <taxon>eudicotyledons</taxon>
        <taxon>Gunneridae</taxon>
        <taxon>Pentapetalae</taxon>
        <taxon>rosids</taxon>
        <taxon>malvids</taxon>
        <taxon>Brassicales</taxon>
        <taxon>Brassicaceae</taxon>
        <taxon>Brassiceae</taxon>
        <taxon>Brassica</taxon>
    </lineage>
</organism>
<accession>A0A8S9ITE2</accession>
<evidence type="ECO:0000313" key="1">
    <source>
        <dbReference type="EMBL" id="KAF2572336.1"/>
    </source>
</evidence>
<proteinExistence type="predicted"/>
<gene>
    <name evidence="1" type="ORF">F2Q70_00005441</name>
</gene>
<dbReference type="EMBL" id="QGKY02001015">
    <property type="protein sequence ID" value="KAF2572336.1"/>
    <property type="molecule type" value="Genomic_DNA"/>
</dbReference>
<name>A0A8S9ITE2_BRACR</name>
<comment type="caution">
    <text evidence="1">The sequence shown here is derived from an EMBL/GenBank/DDBJ whole genome shotgun (WGS) entry which is preliminary data.</text>
</comment>
<protein>
    <submittedName>
        <fullName evidence="1">Uncharacterized protein</fullName>
    </submittedName>
</protein>